<dbReference type="InterPro" id="IPR016181">
    <property type="entry name" value="Acyl_CoA_acyltransferase"/>
</dbReference>
<keyword evidence="6" id="KW-0012">Acyltransferase</keyword>
<dbReference type="STRING" id="1423792.FD09_GL002922"/>
<keyword evidence="5" id="KW-0046">Antibiotic resistance</keyword>
<dbReference type="PANTHER" id="PTHR43877">
    <property type="entry name" value="AMINOALKYLPHOSPHONATE N-ACETYLTRANSFERASE-RELATED-RELATED"/>
    <property type="match status" value="1"/>
</dbReference>
<dbReference type="PATRIC" id="fig|1423792.3.peg.2996"/>
<evidence type="ECO:0000313" key="10">
    <source>
        <dbReference type="EMBL" id="KRL12602.1"/>
    </source>
</evidence>
<evidence type="ECO:0000313" key="11">
    <source>
        <dbReference type="Proteomes" id="UP000051330"/>
    </source>
</evidence>
<protein>
    <recommendedName>
        <fullName evidence="3">Aminoglycoside N(6')-acetyltransferase type 1</fullName>
        <ecNumber evidence="2">2.3.1.82</ecNumber>
    </recommendedName>
    <alternativeName>
        <fullName evidence="7">Aminoglycoside resistance protein</fullName>
    </alternativeName>
</protein>
<feature type="domain" description="N-acetyltransferase" evidence="9">
    <location>
        <begin position="1"/>
        <end position="135"/>
    </location>
</feature>
<evidence type="ECO:0000256" key="6">
    <source>
        <dbReference type="ARBA" id="ARBA00023315"/>
    </source>
</evidence>
<evidence type="ECO:0000256" key="4">
    <source>
        <dbReference type="ARBA" id="ARBA00022679"/>
    </source>
</evidence>
<dbReference type="EC" id="2.3.1.82" evidence="2"/>
<dbReference type="EMBL" id="AZEC01000007">
    <property type="protein sequence ID" value="KRL12602.1"/>
    <property type="molecule type" value="Genomic_DNA"/>
</dbReference>
<evidence type="ECO:0000256" key="1">
    <source>
        <dbReference type="ARBA" id="ARBA00011738"/>
    </source>
</evidence>
<dbReference type="Pfam" id="PF00583">
    <property type="entry name" value="Acetyltransf_1"/>
    <property type="match status" value="1"/>
</dbReference>
<evidence type="ECO:0000256" key="2">
    <source>
        <dbReference type="ARBA" id="ARBA00012888"/>
    </source>
</evidence>
<evidence type="ECO:0000256" key="3">
    <source>
        <dbReference type="ARBA" id="ARBA00017677"/>
    </source>
</evidence>
<dbReference type="PROSITE" id="PS51186">
    <property type="entry name" value="GNAT"/>
    <property type="match status" value="1"/>
</dbReference>
<dbReference type="CDD" id="cd04301">
    <property type="entry name" value="NAT_SF"/>
    <property type="match status" value="1"/>
</dbReference>
<proteinExistence type="predicted"/>
<evidence type="ECO:0000256" key="5">
    <source>
        <dbReference type="ARBA" id="ARBA00023251"/>
    </source>
</evidence>
<dbReference type="InterPro" id="IPR050832">
    <property type="entry name" value="Bact_Acetyltransf"/>
</dbReference>
<dbReference type="InterPro" id="IPR000182">
    <property type="entry name" value="GNAT_dom"/>
</dbReference>
<organism evidence="10 11">
    <name type="scientific">Schleiferilactobacillus perolens DSM 12744</name>
    <dbReference type="NCBI Taxonomy" id="1423792"/>
    <lineage>
        <taxon>Bacteria</taxon>
        <taxon>Bacillati</taxon>
        <taxon>Bacillota</taxon>
        <taxon>Bacilli</taxon>
        <taxon>Lactobacillales</taxon>
        <taxon>Lactobacillaceae</taxon>
        <taxon>Schleiferilactobacillus</taxon>
    </lineage>
</organism>
<evidence type="ECO:0000256" key="7">
    <source>
        <dbReference type="ARBA" id="ARBA00029660"/>
    </source>
</evidence>
<keyword evidence="11" id="KW-1185">Reference proteome</keyword>
<sequence>MRALAALQHDLWPDDELLDLLVADQAALRQERSHYWLAMDNGQAVGFCEVTLRQDYVEGSTVTPTGYLEGIYVAPALRQQGIGRQLVGTATKWLQSTGITAMGSDVALTNTVSQHFHKTLGFQEVNRLVHYLKDI</sequence>
<dbReference type="InterPro" id="IPR024170">
    <property type="entry name" value="Aminoglycoside_N6-AcTrfrase"/>
</dbReference>
<keyword evidence="4" id="KW-0808">Transferase</keyword>
<name>A0A0R1N5A4_9LACO</name>
<dbReference type="GO" id="GO:0047663">
    <property type="term" value="F:aminoglycoside 6'-N-acetyltransferase activity"/>
    <property type="evidence" value="ECO:0007669"/>
    <property type="project" value="UniProtKB-EC"/>
</dbReference>
<dbReference type="PIRSF" id="PIRSF000452">
    <property type="entry name" value="6-N-acetyltransf"/>
    <property type="match status" value="1"/>
</dbReference>
<reference evidence="10 11" key="1">
    <citation type="journal article" date="2015" name="Genome Announc.">
        <title>Expanding the biotechnology potential of lactobacilli through comparative genomics of 213 strains and associated genera.</title>
        <authorList>
            <person name="Sun Z."/>
            <person name="Harris H.M."/>
            <person name="McCann A."/>
            <person name="Guo C."/>
            <person name="Argimon S."/>
            <person name="Zhang W."/>
            <person name="Yang X."/>
            <person name="Jeffery I.B."/>
            <person name="Cooney J.C."/>
            <person name="Kagawa T.F."/>
            <person name="Liu W."/>
            <person name="Song Y."/>
            <person name="Salvetti E."/>
            <person name="Wrobel A."/>
            <person name="Rasinkangas P."/>
            <person name="Parkhill J."/>
            <person name="Rea M.C."/>
            <person name="O'Sullivan O."/>
            <person name="Ritari J."/>
            <person name="Douillard F.P."/>
            <person name="Paul Ross R."/>
            <person name="Yang R."/>
            <person name="Briner A.E."/>
            <person name="Felis G.E."/>
            <person name="de Vos W.M."/>
            <person name="Barrangou R."/>
            <person name="Klaenhammer T.R."/>
            <person name="Caufield P.W."/>
            <person name="Cui Y."/>
            <person name="Zhang H."/>
            <person name="O'Toole P.W."/>
        </authorList>
    </citation>
    <scope>NUCLEOTIDE SEQUENCE [LARGE SCALE GENOMIC DNA]</scope>
    <source>
        <strain evidence="10 11">DSM 12744</strain>
    </source>
</reference>
<comment type="subunit">
    <text evidence="1">Homodimer.</text>
</comment>
<gene>
    <name evidence="10" type="ORF">FD09_GL002922</name>
</gene>
<dbReference type="GO" id="GO:0046677">
    <property type="term" value="P:response to antibiotic"/>
    <property type="evidence" value="ECO:0007669"/>
    <property type="project" value="UniProtKB-KW"/>
</dbReference>
<comment type="caution">
    <text evidence="10">The sequence shown here is derived from an EMBL/GenBank/DDBJ whole genome shotgun (WGS) entry which is preliminary data.</text>
</comment>
<dbReference type="Proteomes" id="UP000051330">
    <property type="component" value="Unassembled WGS sequence"/>
</dbReference>
<dbReference type="AlphaFoldDB" id="A0A0R1N5A4"/>
<accession>A0A0R1N5A4</accession>
<dbReference type="SUPFAM" id="SSF55729">
    <property type="entry name" value="Acyl-CoA N-acyltransferases (Nat)"/>
    <property type="match status" value="1"/>
</dbReference>
<comment type="catalytic activity">
    <reaction evidence="8">
        <text>kanamycin B + acetyl-CoA = N(6')-acetylkanamycin B + CoA + H(+)</text>
        <dbReference type="Rhea" id="RHEA:16449"/>
        <dbReference type="ChEBI" id="CHEBI:15378"/>
        <dbReference type="ChEBI" id="CHEBI:57287"/>
        <dbReference type="ChEBI" id="CHEBI:57288"/>
        <dbReference type="ChEBI" id="CHEBI:58390"/>
        <dbReference type="ChEBI" id="CHEBI:58549"/>
        <dbReference type="EC" id="2.3.1.82"/>
    </reaction>
</comment>
<evidence type="ECO:0000259" key="9">
    <source>
        <dbReference type="PROSITE" id="PS51186"/>
    </source>
</evidence>
<dbReference type="Gene3D" id="3.40.630.30">
    <property type="match status" value="1"/>
</dbReference>
<evidence type="ECO:0000256" key="8">
    <source>
        <dbReference type="ARBA" id="ARBA00048923"/>
    </source>
</evidence>